<reference evidence="7" key="1">
    <citation type="journal article" date="2023" name="Int. J. Syst. Evol. Microbiol.">
        <title>&lt;i&gt;Holtiella tumoricola&lt;/i&gt; gen. nov. sp. nov., isolated from a human clinical sample.</title>
        <authorList>
            <person name="Allen-Vercoe E."/>
            <person name="Daigneault M.C."/>
            <person name="Vancuren S.J."/>
            <person name="Cochrane K."/>
            <person name="O'Neal L.L."/>
            <person name="Sankaranarayanan K."/>
            <person name="Lawson P.A."/>
        </authorList>
    </citation>
    <scope>NUCLEOTIDE SEQUENCE</scope>
    <source>
        <strain evidence="7">CC70A</strain>
    </source>
</reference>
<dbReference type="SUPFAM" id="SSF51445">
    <property type="entry name" value="(Trans)glycosidases"/>
    <property type="match status" value="1"/>
</dbReference>
<dbReference type="EMBL" id="JAQIFT010000049">
    <property type="protein sequence ID" value="MDA3732642.1"/>
    <property type="molecule type" value="Genomic_DNA"/>
</dbReference>
<evidence type="ECO:0000256" key="3">
    <source>
        <dbReference type="ARBA" id="ARBA00023295"/>
    </source>
</evidence>
<dbReference type="Proteomes" id="UP001169242">
    <property type="component" value="Unassembled WGS sequence"/>
</dbReference>
<accession>A0AA42DPC8</accession>
<comment type="similarity">
    <text evidence="4">Belongs to the glycosyl hydrolase 5 (cellulase A) family.</text>
</comment>
<evidence type="ECO:0000259" key="6">
    <source>
        <dbReference type="Pfam" id="PF07833"/>
    </source>
</evidence>
<evidence type="ECO:0000259" key="5">
    <source>
        <dbReference type="Pfam" id="PF00150"/>
    </source>
</evidence>
<dbReference type="InterPro" id="IPR012854">
    <property type="entry name" value="Cu_amine_oxidase-like_N"/>
</dbReference>
<dbReference type="InterPro" id="IPR050386">
    <property type="entry name" value="Glycosyl_hydrolase_5"/>
</dbReference>
<feature type="domain" description="Copper amine oxidase-like N-terminal" evidence="6">
    <location>
        <begin position="40"/>
        <end position="152"/>
    </location>
</feature>
<dbReference type="GO" id="GO:0005576">
    <property type="term" value="C:extracellular region"/>
    <property type="evidence" value="ECO:0007669"/>
    <property type="project" value="TreeGrafter"/>
</dbReference>
<protein>
    <submittedName>
        <fullName evidence="7">Stalk domain-containing protein</fullName>
    </submittedName>
</protein>
<comment type="caution">
    <text evidence="7">The sequence shown here is derived from an EMBL/GenBank/DDBJ whole genome shotgun (WGS) entry which is preliminary data.</text>
</comment>
<keyword evidence="1" id="KW-0732">Signal</keyword>
<proteinExistence type="inferred from homology"/>
<dbReference type="GO" id="GO:0008422">
    <property type="term" value="F:beta-glucosidase activity"/>
    <property type="evidence" value="ECO:0007669"/>
    <property type="project" value="TreeGrafter"/>
</dbReference>
<dbReference type="Pfam" id="PF07833">
    <property type="entry name" value="Cu_amine_oxidN1"/>
    <property type="match status" value="1"/>
</dbReference>
<dbReference type="InterPro" id="IPR036582">
    <property type="entry name" value="Mao_N_sf"/>
</dbReference>
<gene>
    <name evidence="7" type="ORF">PBV87_14205</name>
</gene>
<dbReference type="Pfam" id="PF00150">
    <property type="entry name" value="Cellulase"/>
    <property type="match status" value="1"/>
</dbReference>
<evidence type="ECO:0000256" key="1">
    <source>
        <dbReference type="ARBA" id="ARBA00022729"/>
    </source>
</evidence>
<keyword evidence="3 4" id="KW-0326">Glycosidase</keyword>
<dbReference type="InterPro" id="IPR001547">
    <property type="entry name" value="Glyco_hydro_5"/>
</dbReference>
<evidence type="ECO:0000313" key="7">
    <source>
        <dbReference type="EMBL" id="MDA3732642.1"/>
    </source>
</evidence>
<evidence type="ECO:0000313" key="8">
    <source>
        <dbReference type="Proteomes" id="UP001169242"/>
    </source>
</evidence>
<dbReference type="Gene3D" id="3.20.20.80">
    <property type="entry name" value="Glycosidases"/>
    <property type="match status" value="1"/>
</dbReference>
<dbReference type="InterPro" id="IPR017853">
    <property type="entry name" value="GH"/>
</dbReference>
<keyword evidence="2 4" id="KW-0378">Hydrolase</keyword>
<dbReference type="GO" id="GO:0009986">
    <property type="term" value="C:cell surface"/>
    <property type="evidence" value="ECO:0007669"/>
    <property type="project" value="TreeGrafter"/>
</dbReference>
<sequence>MRGNRMLIHKKVACGLLGATMLLNQQYRVYGQPLPEDIVVEGVKVEFDATTGVPITIEGRTHVPLRLMAERLGYKTGWDALAGRVTVEDGNNHMSLQIGSPKATINGKQVYIDEREGVPVYSTTASLRNDRTYVPLRFVTENLGCEVNFENGITYITNKQEAEGPIDPWRYQGLLGQGMDVDWSKTEQGRKSYNKQAAQDFKDAGVSHVRIRIKDEADEELFKSLDQQIEDCLEVGLIPIIAYQADEFKNEPSEKNIKKVIKWWETVAKRYQDVSHLLSFDLLIEATDALNKQPEKLNEIYERIVATIRQTNPTRIIMISPRLRSDAAYLSELKIPSNHNGYLMAEWHFYASGPSKTNERKLWTIGTEEEKVLINEKIDLALEWQQSTGIPTWVGAWMPGNYNDGNDYTIHEQVVFATYISEQLIEAGIPFAVNSDTKFYDRETNAWVEEMLPVRTSIYKK</sequence>
<dbReference type="RefSeq" id="WP_271012688.1">
    <property type="nucleotide sequence ID" value="NZ_JAQIFT010000049.1"/>
</dbReference>
<evidence type="ECO:0000256" key="2">
    <source>
        <dbReference type="ARBA" id="ARBA00022801"/>
    </source>
</evidence>
<dbReference type="SUPFAM" id="SSF55383">
    <property type="entry name" value="Copper amine oxidase, domain N"/>
    <property type="match status" value="1"/>
</dbReference>
<dbReference type="AlphaFoldDB" id="A0AA42DPC8"/>
<organism evidence="7 8">
    <name type="scientific">Holtiella tumoricola</name>
    <dbReference type="NCBI Taxonomy" id="3018743"/>
    <lineage>
        <taxon>Bacteria</taxon>
        <taxon>Bacillati</taxon>
        <taxon>Bacillota</taxon>
        <taxon>Clostridia</taxon>
        <taxon>Lachnospirales</taxon>
        <taxon>Cellulosilyticaceae</taxon>
        <taxon>Holtiella</taxon>
    </lineage>
</organism>
<dbReference type="PANTHER" id="PTHR31297">
    <property type="entry name" value="GLUCAN ENDO-1,6-BETA-GLUCOSIDASE B"/>
    <property type="match status" value="1"/>
</dbReference>
<dbReference type="PANTHER" id="PTHR31297:SF17">
    <property type="entry name" value="ENDOGLUCANASE"/>
    <property type="match status" value="1"/>
</dbReference>
<keyword evidence="8" id="KW-1185">Reference proteome</keyword>
<name>A0AA42DPC8_9FIRM</name>
<feature type="domain" description="Glycoside hydrolase family 5" evidence="5">
    <location>
        <begin position="178"/>
        <end position="422"/>
    </location>
</feature>
<dbReference type="Gene3D" id="3.30.457.10">
    <property type="entry name" value="Copper amine oxidase-like, N-terminal domain"/>
    <property type="match status" value="1"/>
</dbReference>
<evidence type="ECO:0000256" key="4">
    <source>
        <dbReference type="RuleBase" id="RU361153"/>
    </source>
</evidence>
<dbReference type="GO" id="GO:0009251">
    <property type="term" value="P:glucan catabolic process"/>
    <property type="evidence" value="ECO:0007669"/>
    <property type="project" value="TreeGrafter"/>
</dbReference>